<dbReference type="InterPro" id="IPR025724">
    <property type="entry name" value="GAG-pre-integrase_dom"/>
</dbReference>
<dbReference type="GO" id="GO:0006508">
    <property type="term" value="P:proteolysis"/>
    <property type="evidence" value="ECO:0007669"/>
    <property type="project" value="UniProtKB-KW"/>
</dbReference>
<comment type="subcellular location">
    <subcellularLocation>
        <location evidence="1">Membrane</location>
        <topology evidence="1">Multi-pass membrane protein</topology>
    </subcellularLocation>
</comment>
<keyword evidence="8" id="KW-1185">Reference proteome</keyword>
<accession>A0A2G2V0V8</accession>
<evidence type="ECO:0000256" key="2">
    <source>
        <dbReference type="ARBA" id="ARBA00022670"/>
    </source>
</evidence>
<dbReference type="GO" id="GO:0016020">
    <property type="term" value="C:membrane"/>
    <property type="evidence" value="ECO:0007669"/>
    <property type="project" value="UniProtKB-SubCell"/>
</dbReference>
<gene>
    <name evidence="7" type="ORF">CQW23_33777</name>
</gene>
<name>A0A2G2V0V8_CAPBA</name>
<dbReference type="GO" id="GO:0003676">
    <property type="term" value="F:nucleic acid binding"/>
    <property type="evidence" value="ECO:0007669"/>
    <property type="project" value="InterPro"/>
</dbReference>
<protein>
    <submittedName>
        <fullName evidence="7">Dicarboxylate transporter 1, chloroplastic</fullName>
    </submittedName>
</protein>
<evidence type="ECO:0000256" key="4">
    <source>
        <dbReference type="ARBA" id="ARBA00022989"/>
    </source>
</evidence>
<dbReference type="Proteomes" id="UP000224567">
    <property type="component" value="Unassembled WGS sequence"/>
</dbReference>
<dbReference type="Pfam" id="PF00939">
    <property type="entry name" value="Na_sulph_symp"/>
    <property type="match status" value="1"/>
</dbReference>
<dbReference type="EMBL" id="MLFT02000712">
    <property type="protein sequence ID" value="PHT26612.1"/>
    <property type="molecule type" value="Genomic_DNA"/>
</dbReference>
<dbReference type="Gene3D" id="3.30.420.10">
    <property type="entry name" value="Ribonuclease H-like superfamily/Ribonuclease H"/>
    <property type="match status" value="1"/>
</dbReference>
<evidence type="ECO:0000256" key="1">
    <source>
        <dbReference type="ARBA" id="ARBA00004141"/>
    </source>
</evidence>
<dbReference type="AlphaFoldDB" id="A0A2G2V0V8"/>
<evidence type="ECO:0000313" key="8">
    <source>
        <dbReference type="Proteomes" id="UP000224567"/>
    </source>
</evidence>
<sequence>MDSGATRHVCTNKELFSSFALAQVEEMLYMANSATAKVKGTRKICLKMTSDKALTLNSVLYVLELRRNLISVSLLDKNGFKCVTVSGKIIVSKGEMYVGKGYLTEVLYKMNVMTVEMNKSLNSSYLLESYDLWHERLGHVNYKTLRKLINLEVLPNFECNKSKYQTCVESKYAKHPYKSVKRNSNFLDLIHTDICDMKSTPSRGGKKYFITFIDDCTRYCYVYLLNSKDEAIDTFRQYKTEVENQLDKKIKMIRSNRGGEYESPFAQICVENGITDQTMAPYSSQSNGIAERKNRTLKEMMNVLLISSGLPQNLWGEAILTANRILNIVPHTFGDTIPWLITLAFIFAKGFIKTRLGNKIACQFVKLFGSSSLELGYSLVFSEALLAPAILSVSARAGAIFLSLIMSLCVAHSSHDKFINKKIDIFDEISLVRENDRARSDFAKSFGDIDIDCSSKKENDDDIEVPSMKRDVQDIVSGTSQIKATRKRNRSLDIQDVIDNI</sequence>
<dbReference type="Pfam" id="PF13976">
    <property type="entry name" value="gag_pre-integrs"/>
    <property type="match status" value="1"/>
</dbReference>
<keyword evidence="5" id="KW-0472">Membrane</keyword>
<proteinExistence type="predicted"/>
<keyword evidence="3" id="KW-0812">Transmembrane</keyword>
<dbReference type="GO" id="GO:0015074">
    <property type="term" value="P:DNA integration"/>
    <property type="evidence" value="ECO:0007669"/>
    <property type="project" value="InterPro"/>
</dbReference>
<keyword evidence="2" id="KW-0645">Protease</keyword>
<feature type="domain" description="Integrase catalytic" evidence="6">
    <location>
        <begin position="172"/>
        <end position="346"/>
    </location>
</feature>
<reference evidence="7 8" key="1">
    <citation type="journal article" date="2017" name="Genome Biol.">
        <title>New reference genome sequences of hot pepper reveal the massive evolution of plant disease-resistance genes by retroduplication.</title>
        <authorList>
            <person name="Kim S."/>
            <person name="Park J."/>
            <person name="Yeom S.I."/>
            <person name="Kim Y.M."/>
            <person name="Seo E."/>
            <person name="Kim K.T."/>
            <person name="Kim M.S."/>
            <person name="Lee J.M."/>
            <person name="Cheong K."/>
            <person name="Shin H.S."/>
            <person name="Kim S.B."/>
            <person name="Han K."/>
            <person name="Lee J."/>
            <person name="Park M."/>
            <person name="Lee H.A."/>
            <person name="Lee H.Y."/>
            <person name="Lee Y."/>
            <person name="Oh S."/>
            <person name="Lee J.H."/>
            <person name="Choi E."/>
            <person name="Choi E."/>
            <person name="Lee S.E."/>
            <person name="Jeon J."/>
            <person name="Kim H."/>
            <person name="Choi G."/>
            <person name="Song H."/>
            <person name="Lee J."/>
            <person name="Lee S.C."/>
            <person name="Kwon J.K."/>
            <person name="Lee H.Y."/>
            <person name="Koo N."/>
            <person name="Hong Y."/>
            <person name="Kim R.W."/>
            <person name="Kang W.H."/>
            <person name="Huh J.H."/>
            <person name="Kang B.C."/>
            <person name="Yang T.J."/>
            <person name="Lee Y.H."/>
            <person name="Bennetzen J.L."/>
            <person name="Choi D."/>
        </authorList>
    </citation>
    <scope>NUCLEOTIDE SEQUENCE [LARGE SCALE GENOMIC DNA]</scope>
    <source>
        <strain evidence="8">cv. PBC81</strain>
    </source>
</reference>
<dbReference type="InterPro" id="IPR036397">
    <property type="entry name" value="RNaseH_sf"/>
</dbReference>
<dbReference type="SUPFAM" id="SSF53098">
    <property type="entry name" value="Ribonuclease H-like"/>
    <property type="match status" value="1"/>
</dbReference>
<dbReference type="InterPro" id="IPR001898">
    <property type="entry name" value="SLC13A/DASS"/>
</dbReference>
<dbReference type="PANTHER" id="PTHR42648">
    <property type="entry name" value="TRANSPOSASE, PUTATIVE-RELATED"/>
    <property type="match status" value="1"/>
</dbReference>
<dbReference type="GO" id="GO:0008233">
    <property type="term" value="F:peptidase activity"/>
    <property type="evidence" value="ECO:0007669"/>
    <property type="project" value="UniProtKB-KW"/>
</dbReference>
<dbReference type="Pfam" id="PF22936">
    <property type="entry name" value="Pol_BBD"/>
    <property type="match status" value="1"/>
</dbReference>
<dbReference type="InterPro" id="IPR001584">
    <property type="entry name" value="Integrase_cat-core"/>
</dbReference>
<dbReference type="PROSITE" id="PS50994">
    <property type="entry name" value="INTEGRASE"/>
    <property type="match status" value="1"/>
</dbReference>
<evidence type="ECO:0000256" key="5">
    <source>
        <dbReference type="ARBA" id="ARBA00023136"/>
    </source>
</evidence>
<keyword evidence="2" id="KW-0378">Hydrolase</keyword>
<dbReference type="GO" id="GO:0015140">
    <property type="term" value="F:malate transmembrane transporter activity"/>
    <property type="evidence" value="ECO:0007669"/>
    <property type="project" value="UniProtKB-ARBA"/>
</dbReference>
<dbReference type="InterPro" id="IPR054722">
    <property type="entry name" value="PolX-like_BBD"/>
</dbReference>
<dbReference type="STRING" id="33114.A0A2G2V0V8"/>
<dbReference type="InterPro" id="IPR012337">
    <property type="entry name" value="RNaseH-like_sf"/>
</dbReference>
<evidence type="ECO:0000256" key="3">
    <source>
        <dbReference type="ARBA" id="ARBA00022692"/>
    </source>
</evidence>
<reference evidence="8" key="2">
    <citation type="journal article" date="2017" name="J. Anim. Genet.">
        <title>Multiple reference genome sequences of hot pepper reveal the massive evolution of plant disease resistance genes by retroduplication.</title>
        <authorList>
            <person name="Kim S."/>
            <person name="Park J."/>
            <person name="Yeom S.-I."/>
            <person name="Kim Y.-M."/>
            <person name="Seo E."/>
            <person name="Kim K.-T."/>
            <person name="Kim M.-S."/>
            <person name="Lee J.M."/>
            <person name="Cheong K."/>
            <person name="Shin H.-S."/>
            <person name="Kim S.-B."/>
            <person name="Han K."/>
            <person name="Lee J."/>
            <person name="Park M."/>
            <person name="Lee H.-A."/>
            <person name="Lee H.-Y."/>
            <person name="Lee Y."/>
            <person name="Oh S."/>
            <person name="Lee J.H."/>
            <person name="Choi E."/>
            <person name="Choi E."/>
            <person name="Lee S.E."/>
            <person name="Jeon J."/>
            <person name="Kim H."/>
            <person name="Choi G."/>
            <person name="Song H."/>
            <person name="Lee J."/>
            <person name="Lee S.-C."/>
            <person name="Kwon J.-K."/>
            <person name="Lee H.-Y."/>
            <person name="Koo N."/>
            <person name="Hong Y."/>
            <person name="Kim R.W."/>
            <person name="Kang W.-H."/>
            <person name="Huh J.H."/>
            <person name="Kang B.-C."/>
            <person name="Yang T.-J."/>
            <person name="Lee Y.-H."/>
            <person name="Bennetzen J.L."/>
            <person name="Choi D."/>
        </authorList>
    </citation>
    <scope>NUCLEOTIDE SEQUENCE [LARGE SCALE GENOMIC DNA]</scope>
    <source>
        <strain evidence="8">cv. PBC81</strain>
    </source>
</reference>
<evidence type="ECO:0000259" key="6">
    <source>
        <dbReference type="PROSITE" id="PS50994"/>
    </source>
</evidence>
<comment type="caution">
    <text evidence="7">The sequence shown here is derived from an EMBL/GenBank/DDBJ whole genome shotgun (WGS) entry which is preliminary data.</text>
</comment>
<evidence type="ECO:0000313" key="7">
    <source>
        <dbReference type="EMBL" id="PHT26612.1"/>
    </source>
</evidence>
<dbReference type="PANTHER" id="PTHR42648:SF20">
    <property type="entry name" value="RNA-DIRECTED DNA POLYMERASE"/>
    <property type="match status" value="1"/>
</dbReference>
<organism evidence="7 8">
    <name type="scientific">Capsicum baccatum</name>
    <name type="common">Peruvian pepper</name>
    <dbReference type="NCBI Taxonomy" id="33114"/>
    <lineage>
        <taxon>Eukaryota</taxon>
        <taxon>Viridiplantae</taxon>
        <taxon>Streptophyta</taxon>
        <taxon>Embryophyta</taxon>
        <taxon>Tracheophyta</taxon>
        <taxon>Spermatophyta</taxon>
        <taxon>Magnoliopsida</taxon>
        <taxon>eudicotyledons</taxon>
        <taxon>Gunneridae</taxon>
        <taxon>Pentapetalae</taxon>
        <taxon>asterids</taxon>
        <taxon>lamiids</taxon>
        <taxon>Solanales</taxon>
        <taxon>Solanaceae</taxon>
        <taxon>Solanoideae</taxon>
        <taxon>Capsiceae</taxon>
        <taxon>Capsicum</taxon>
    </lineage>
</organism>
<dbReference type="OrthoDB" id="1305996at2759"/>
<keyword evidence="4" id="KW-1133">Transmembrane helix</keyword>
<dbReference type="Pfam" id="PF00665">
    <property type="entry name" value="rve"/>
    <property type="match status" value="1"/>
</dbReference>
<dbReference type="InterPro" id="IPR039537">
    <property type="entry name" value="Retrotran_Ty1/copia-like"/>
</dbReference>